<organism evidence="2 3">
    <name type="scientific">Coniella lustricola</name>
    <dbReference type="NCBI Taxonomy" id="2025994"/>
    <lineage>
        <taxon>Eukaryota</taxon>
        <taxon>Fungi</taxon>
        <taxon>Dikarya</taxon>
        <taxon>Ascomycota</taxon>
        <taxon>Pezizomycotina</taxon>
        <taxon>Sordariomycetes</taxon>
        <taxon>Sordariomycetidae</taxon>
        <taxon>Diaporthales</taxon>
        <taxon>Schizoparmaceae</taxon>
        <taxon>Coniella</taxon>
    </lineage>
</organism>
<dbReference type="AlphaFoldDB" id="A0A2T3AKF8"/>
<proteinExistence type="predicted"/>
<evidence type="ECO:0000313" key="2">
    <source>
        <dbReference type="EMBL" id="PSS02133.1"/>
    </source>
</evidence>
<name>A0A2T3AKF8_9PEZI</name>
<gene>
    <name evidence="2" type="ORF">BD289DRAFT_270965</name>
</gene>
<evidence type="ECO:0000256" key="1">
    <source>
        <dbReference type="SAM" id="MobiDB-lite"/>
    </source>
</evidence>
<feature type="region of interest" description="Disordered" evidence="1">
    <location>
        <begin position="94"/>
        <end position="121"/>
    </location>
</feature>
<accession>A0A2T3AKF8</accession>
<protein>
    <submittedName>
        <fullName evidence="2">Uncharacterized protein</fullName>
    </submittedName>
</protein>
<dbReference type="Proteomes" id="UP000241462">
    <property type="component" value="Unassembled WGS sequence"/>
</dbReference>
<reference evidence="2 3" key="1">
    <citation type="journal article" date="2018" name="Mycol. Prog.">
        <title>Coniella lustricola, a new species from submerged detritus.</title>
        <authorList>
            <person name="Raudabaugh D.B."/>
            <person name="Iturriaga T."/>
            <person name="Carver A."/>
            <person name="Mondo S."/>
            <person name="Pangilinan J."/>
            <person name="Lipzen A."/>
            <person name="He G."/>
            <person name="Amirebrahimi M."/>
            <person name="Grigoriev I.V."/>
            <person name="Miller A.N."/>
        </authorList>
    </citation>
    <scope>NUCLEOTIDE SEQUENCE [LARGE SCALE GENOMIC DNA]</scope>
    <source>
        <strain evidence="2 3">B22-T-1</strain>
    </source>
</reference>
<dbReference type="InParanoid" id="A0A2T3AKF8"/>
<dbReference type="EMBL" id="KZ678379">
    <property type="protein sequence ID" value="PSS02133.1"/>
    <property type="molecule type" value="Genomic_DNA"/>
</dbReference>
<sequence>MNGNSRVSATLDYQCVAANLALGNCFFFTEDVYSRASLLLTSLCCTAQHTVQRRVIMALASIIDWLVGSKCPLKRQTVTQVDWLGDHRLAARDSKSKNKIQRFRSSRARQRSGRGTRETYSDSRNTARRCCISCASLVFPLTQGRRVLSQEWPSGMVNVLATAPESPAMDSECSLDTSSCWQSGLSKLSIQSR</sequence>
<evidence type="ECO:0000313" key="3">
    <source>
        <dbReference type="Proteomes" id="UP000241462"/>
    </source>
</evidence>
<feature type="compositionally biased region" description="Basic residues" evidence="1">
    <location>
        <begin position="97"/>
        <end position="114"/>
    </location>
</feature>
<keyword evidence="3" id="KW-1185">Reference proteome</keyword>